<accession>A0A9D3VK08</accession>
<keyword evidence="6" id="KW-1185">Reference proteome</keyword>
<dbReference type="AlphaFoldDB" id="A0A9D3VK08"/>
<evidence type="ECO:0000313" key="5">
    <source>
        <dbReference type="EMBL" id="KAH1083954.1"/>
    </source>
</evidence>
<dbReference type="InterPro" id="IPR002182">
    <property type="entry name" value="NB-ARC"/>
</dbReference>
<evidence type="ECO:0000256" key="1">
    <source>
        <dbReference type="ARBA" id="ARBA00022741"/>
    </source>
</evidence>
<keyword evidence="1" id="KW-0547">Nucleotide-binding</keyword>
<protein>
    <recommendedName>
        <fullName evidence="4">NB-ARC domain-containing protein</fullName>
    </recommendedName>
</protein>
<proteinExistence type="predicted"/>
<evidence type="ECO:0000259" key="4">
    <source>
        <dbReference type="Pfam" id="PF00931"/>
    </source>
</evidence>
<dbReference type="InterPro" id="IPR027417">
    <property type="entry name" value="P-loop_NTPase"/>
</dbReference>
<dbReference type="Pfam" id="PF00931">
    <property type="entry name" value="NB-ARC"/>
    <property type="match status" value="1"/>
</dbReference>
<dbReference type="EMBL" id="JAIQCV010000007">
    <property type="protein sequence ID" value="KAH1083954.1"/>
    <property type="molecule type" value="Genomic_DNA"/>
</dbReference>
<dbReference type="GO" id="GO:0006952">
    <property type="term" value="P:defense response"/>
    <property type="evidence" value="ECO:0007669"/>
    <property type="project" value="UniProtKB-KW"/>
</dbReference>
<gene>
    <name evidence="5" type="ORF">J1N35_023715</name>
</gene>
<dbReference type="GO" id="GO:0005524">
    <property type="term" value="F:ATP binding"/>
    <property type="evidence" value="ECO:0007669"/>
    <property type="project" value="UniProtKB-KW"/>
</dbReference>
<reference evidence="5 6" key="1">
    <citation type="journal article" date="2021" name="Plant Biotechnol. J.">
        <title>Multi-omics assisted identification of the key and species-specific regulatory components of drought-tolerant mechanisms in Gossypium stocksii.</title>
        <authorList>
            <person name="Yu D."/>
            <person name="Ke L."/>
            <person name="Zhang D."/>
            <person name="Wu Y."/>
            <person name="Sun Y."/>
            <person name="Mei J."/>
            <person name="Sun J."/>
            <person name="Sun Y."/>
        </authorList>
    </citation>
    <scope>NUCLEOTIDE SEQUENCE [LARGE SCALE GENOMIC DNA]</scope>
    <source>
        <strain evidence="6">cv. E1</strain>
        <tissue evidence="5">Leaf</tissue>
    </source>
</reference>
<dbReference type="Gene3D" id="3.40.50.300">
    <property type="entry name" value="P-loop containing nucleotide triphosphate hydrolases"/>
    <property type="match status" value="1"/>
</dbReference>
<dbReference type="Proteomes" id="UP000828251">
    <property type="component" value="Unassembled WGS sequence"/>
</dbReference>
<dbReference type="PANTHER" id="PTHR33463">
    <property type="entry name" value="NB-ARC DOMAIN-CONTAINING PROTEIN-RELATED"/>
    <property type="match status" value="1"/>
</dbReference>
<dbReference type="OrthoDB" id="1926275at2759"/>
<feature type="domain" description="NB-ARC" evidence="4">
    <location>
        <begin position="102"/>
        <end position="191"/>
    </location>
</feature>
<name>A0A9D3VK08_9ROSI</name>
<comment type="caution">
    <text evidence="5">The sequence shown here is derived from an EMBL/GenBank/DDBJ whole genome shotgun (WGS) entry which is preliminary data.</text>
</comment>
<dbReference type="Gene3D" id="1.10.8.430">
    <property type="entry name" value="Helical domain of apoptotic protease-activating factors"/>
    <property type="match status" value="1"/>
</dbReference>
<keyword evidence="2" id="KW-0611">Plant defense</keyword>
<keyword evidence="3" id="KW-0067">ATP-binding</keyword>
<dbReference type="PANTHER" id="PTHR33463:SF217">
    <property type="entry name" value="DISEASE RESISTANCE PROTEIN RPS2-LIKE"/>
    <property type="match status" value="1"/>
</dbReference>
<evidence type="ECO:0000256" key="2">
    <source>
        <dbReference type="ARBA" id="ARBA00022821"/>
    </source>
</evidence>
<sequence>MAKLVGPSLDVFKFIGRKLVDESTQAMKEVHAEGHFPMSLIVNDPSTIAVSLPTTELIGAANVREEIYQYLMGDDVGIIGVLGYSKAIEEHSKSIGKKNLSDDEDTIIHAGKVSKMLRRQERHVLILDDVWERFSLEDVGILKPTLENGYKLVLTTCSESIIRSIEFKKVRVPCLPIEEAINLFLSKVGRDMLSNPTLESFMKLVVRECDGLPLAIVTLASCMRGVIDPHVWENTIDELRGYIRNIHNMKDKVHECLKFSYEHLKQRDREFFCIVHYILKIIKLEKMS</sequence>
<dbReference type="SUPFAM" id="SSF52540">
    <property type="entry name" value="P-loop containing nucleoside triphosphate hydrolases"/>
    <property type="match status" value="1"/>
</dbReference>
<dbReference type="InterPro" id="IPR042197">
    <property type="entry name" value="Apaf_helical"/>
</dbReference>
<evidence type="ECO:0000313" key="6">
    <source>
        <dbReference type="Proteomes" id="UP000828251"/>
    </source>
</evidence>
<evidence type="ECO:0000256" key="3">
    <source>
        <dbReference type="ARBA" id="ARBA00022840"/>
    </source>
</evidence>
<dbReference type="InterPro" id="IPR050905">
    <property type="entry name" value="Plant_NBS-LRR"/>
</dbReference>
<dbReference type="GO" id="GO:0043531">
    <property type="term" value="F:ADP binding"/>
    <property type="evidence" value="ECO:0007669"/>
    <property type="project" value="InterPro"/>
</dbReference>
<organism evidence="5 6">
    <name type="scientific">Gossypium stocksii</name>
    <dbReference type="NCBI Taxonomy" id="47602"/>
    <lineage>
        <taxon>Eukaryota</taxon>
        <taxon>Viridiplantae</taxon>
        <taxon>Streptophyta</taxon>
        <taxon>Embryophyta</taxon>
        <taxon>Tracheophyta</taxon>
        <taxon>Spermatophyta</taxon>
        <taxon>Magnoliopsida</taxon>
        <taxon>eudicotyledons</taxon>
        <taxon>Gunneridae</taxon>
        <taxon>Pentapetalae</taxon>
        <taxon>rosids</taxon>
        <taxon>malvids</taxon>
        <taxon>Malvales</taxon>
        <taxon>Malvaceae</taxon>
        <taxon>Malvoideae</taxon>
        <taxon>Gossypium</taxon>
    </lineage>
</organism>